<accession>A0A2M7WZV9</accession>
<proteinExistence type="predicted"/>
<keyword evidence="1" id="KW-0812">Transmembrane</keyword>
<keyword evidence="1" id="KW-1133">Transmembrane helix</keyword>
<dbReference type="EMBL" id="PFWZ01000191">
    <property type="protein sequence ID" value="PJA39197.1"/>
    <property type="molecule type" value="Genomic_DNA"/>
</dbReference>
<dbReference type="AlphaFoldDB" id="A0A2M7WZV9"/>
<comment type="caution">
    <text evidence="2">The sequence shown here is derived from an EMBL/GenBank/DDBJ whole genome shotgun (WGS) entry which is preliminary data.</text>
</comment>
<sequence>MEGDQIMDTTPTTTNQSGSTKKIAIIVTIFIAVVIIFQTGLWFLSNNPNAIPEMFRNAFGPAPTPIIEQESTVVNPTPAYIGTVSVVVPEFTVGGIITSIDDAMIVVNTFDGEINVNPRTIDSFYQSTPDNVVVKNYETLESLEPSVGDLVSLVQNNDTYAIVKYVPVVE</sequence>
<keyword evidence="1" id="KW-0472">Membrane</keyword>
<reference evidence="3" key="1">
    <citation type="submission" date="2017-09" db="EMBL/GenBank/DDBJ databases">
        <title>Depth-based differentiation of microbial function through sediment-hosted aquifers and enrichment of novel symbionts in the deep terrestrial subsurface.</title>
        <authorList>
            <person name="Probst A.J."/>
            <person name="Ladd B."/>
            <person name="Jarett J.K."/>
            <person name="Geller-Mcgrath D.E."/>
            <person name="Sieber C.M.K."/>
            <person name="Emerson J.B."/>
            <person name="Anantharaman K."/>
            <person name="Thomas B.C."/>
            <person name="Malmstrom R."/>
            <person name="Stieglmeier M."/>
            <person name="Klingl A."/>
            <person name="Woyke T."/>
            <person name="Ryan C.M."/>
            <person name="Banfield J.F."/>
        </authorList>
    </citation>
    <scope>NUCLEOTIDE SEQUENCE [LARGE SCALE GENOMIC DNA]</scope>
</reference>
<evidence type="ECO:0000256" key="1">
    <source>
        <dbReference type="SAM" id="Phobius"/>
    </source>
</evidence>
<dbReference type="Proteomes" id="UP000231195">
    <property type="component" value="Unassembled WGS sequence"/>
</dbReference>
<evidence type="ECO:0000313" key="3">
    <source>
        <dbReference type="Proteomes" id="UP000231195"/>
    </source>
</evidence>
<protein>
    <submittedName>
        <fullName evidence="2">Uncharacterized protein</fullName>
    </submittedName>
</protein>
<organism evidence="2 3">
    <name type="scientific">candidate division WWE3 bacterium CG_4_9_14_3_um_filter_39_7</name>
    <dbReference type="NCBI Taxonomy" id="1975080"/>
    <lineage>
        <taxon>Bacteria</taxon>
        <taxon>Katanobacteria</taxon>
    </lineage>
</organism>
<gene>
    <name evidence="2" type="ORF">CO179_05705</name>
</gene>
<evidence type="ECO:0000313" key="2">
    <source>
        <dbReference type="EMBL" id="PJA39197.1"/>
    </source>
</evidence>
<feature type="transmembrane region" description="Helical" evidence="1">
    <location>
        <begin position="23"/>
        <end position="44"/>
    </location>
</feature>
<name>A0A2M7WZV9_UNCKA</name>